<sequence length="726" mass="80860">MVQHGRSSTTSSIAHAIVIKSDELFFLCEANGDVPFDGSNGLGFYYHDCRYLNGYELRLDGMTADRLASTAVEGSSATFVLANRDVKTAGNDLLEKESIGIKWERTLDANTCALHDSIAFSNFGVKPVDLPLTIRLRCKFEPIFAVRGAPPKKRGKLEPTRWENSALHFEYEGADKVRRSLSALFHPAPHQTTDTTAEFNLSIAPHATATIRCSLHISESPNDSQRRAPRMPASQDEHDDDFKRVRQAHNQASGEWLKNATRLDSDDPRLNRVVDQSLRDLHLLSTPMHGHRYFSAGVPWYVTLFGRDAIISALETLAFLPGRAEDTLRLLASFQGTREDHWRDEEPGKIMHELRVGEMAHLDEIPQTPYYGTVDATPLFLILLARHAEWTGRLDLFTELKPHVQVALSWIDHAIAQSGSGYLTYATLSGSGLTNQGWKDSGDSIMNCDGSLATPPIALVEVQGYVYMAKKAMAALYRRTGDSATADRLGKEAEELCARFQRDFWMDDLETYALALQKGNQPAAVVSSNPGHALWTGIATPERALKTAERLMREDMFSGWGIRTLSSRERRFNPLGYHDGTVWPHDNAIAVAGFRRYGCLSHLSRVIDGIVDAAVHFPHGRLPEVFAGFSRQEFSVPVRYPVACHPQAWAAGSVPFMIESALGLRPDAFNHSLHISRPELPESVHELTLKRLRVGDAVAEVRFKRNKRGNVAVEHECAGHLDVILE</sequence>
<dbReference type="Pfam" id="PF14742">
    <property type="entry name" value="GDE_N_bis"/>
    <property type="match status" value="1"/>
</dbReference>
<protein>
    <recommendedName>
        <fullName evidence="6">Amylo-alpha-1,6-glucosidase</fullName>
    </recommendedName>
</protein>
<name>A0A0C2BZK6_9BURK</name>
<gene>
    <name evidence="4" type="ORF">TSA66_03395</name>
</gene>
<comment type="caution">
    <text evidence="4">The sequence shown here is derived from an EMBL/GenBank/DDBJ whole genome shotgun (WGS) entry which is preliminary data.</text>
</comment>
<feature type="domain" description="Putative glycogen debranching enzyme N-terminal" evidence="2">
    <location>
        <begin position="19"/>
        <end position="213"/>
    </location>
</feature>
<dbReference type="InterPro" id="IPR012341">
    <property type="entry name" value="6hp_glycosidase-like_sf"/>
</dbReference>
<evidence type="ECO:0000259" key="3">
    <source>
        <dbReference type="Pfam" id="PF22422"/>
    </source>
</evidence>
<evidence type="ECO:0000313" key="4">
    <source>
        <dbReference type="EMBL" id="KIF83466.1"/>
    </source>
</evidence>
<dbReference type="AlphaFoldDB" id="A0A0C2BZK6"/>
<feature type="region of interest" description="Disordered" evidence="1">
    <location>
        <begin position="217"/>
        <end position="240"/>
    </location>
</feature>
<accession>A0A0C2BZK6</accession>
<dbReference type="STRING" id="709839.TSA66_03395"/>
<evidence type="ECO:0008006" key="6">
    <source>
        <dbReference type="Google" id="ProtNLM"/>
    </source>
</evidence>
<reference evidence="4 5" key="1">
    <citation type="submission" date="2014-12" db="EMBL/GenBank/DDBJ databases">
        <title>Denitrispirillum autotrophicum gen. nov., sp. nov., Denitrifying, Facultatively Autotrophic Bacteria Isolated from Rice Paddy Soil.</title>
        <authorList>
            <person name="Ishii S."/>
            <person name="Ashida N."/>
            <person name="Ohno H."/>
            <person name="Otsuka S."/>
            <person name="Yokota A."/>
            <person name="Senoo K."/>
        </authorList>
    </citation>
    <scope>NUCLEOTIDE SEQUENCE [LARGE SCALE GENOMIC DNA]</scope>
    <source>
        <strain evidence="4 5">TSA66</strain>
    </source>
</reference>
<proteinExistence type="predicted"/>
<dbReference type="InterPro" id="IPR054491">
    <property type="entry name" value="MGH1-like_GH"/>
</dbReference>
<keyword evidence="5" id="KW-1185">Reference proteome</keyword>
<evidence type="ECO:0000256" key="1">
    <source>
        <dbReference type="SAM" id="MobiDB-lite"/>
    </source>
</evidence>
<dbReference type="Gene3D" id="1.50.10.10">
    <property type="match status" value="1"/>
</dbReference>
<dbReference type="GO" id="GO:0005975">
    <property type="term" value="P:carbohydrate metabolic process"/>
    <property type="evidence" value="ECO:0007669"/>
    <property type="project" value="InterPro"/>
</dbReference>
<organism evidence="4 5">
    <name type="scientific">Noviherbaspirillum autotrophicum</name>
    <dbReference type="NCBI Taxonomy" id="709839"/>
    <lineage>
        <taxon>Bacteria</taxon>
        <taxon>Pseudomonadati</taxon>
        <taxon>Pseudomonadota</taxon>
        <taxon>Betaproteobacteria</taxon>
        <taxon>Burkholderiales</taxon>
        <taxon>Oxalobacteraceae</taxon>
        <taxon>Noviherbaspirillum</taxon>
    </lineage>
</organism>
<dbReference type="EMBL" id="JWJG01000028">
    <property type="protein sequence ID" value="KIF83466.1"/>
    <property type="molecule type" value="Genomic_DNA"/>
</dbReference>
<dbReference type="SUPFAM" id="SSF48208">
    <property type="entry name" value="Six-hairpin glycosidases"/>
    <property type="match status" value="1"/>
</dbReference>
<feature type="domain" description="Mannosylglycerate hydrolase MGH1-like glycoside hydrolase" evidence="3">
    <location>
        <begin position="308"/>
        <end position="607"/>
    </location>
</feature>
<evidence type="ECO:0000313" key="5">
    <source>
        <dbReference type="Proteomes" id="UP000031572"/>
    </source>
</evidence>
<dbReference type="InterPro" id="IPR008928">
    <property type="entry name" value="6-hairpin_glycosidase_sf"/>
</dbReference>
<dbReference type="Pfam" id="PF22422">
    <property type="entry name" value="MGH1-like_GH"/>
    <property type="match status" value="1"/>
</dbReference>
<dbReference type="Proteomes" id="UP000031572">
    <property type="component" value="Unassembled WGS sequence"/>
</dbReference>
<evidence type="ECO:0000259" key="2">
    <source>
        <dbReference type="Pfam" id="PF14742"/>
    </source>
</evidence>
<dbReference type="InterPro" id="IPR032856">
    <property type="entry name" value="GDE_N_bis"/>
</dbReference>